<feature type="region of interest" description="Disordered" evidence="1">
    <location>
        <begin position="49"/>
        <end position="133"/>
    </location>
</feature>
<accession>A0A6I9X2C5</accession>
<keyword evidence="2" id="KW-1185">Reference proteome</keyword>
<proteinExistence type="predicted"/>
<reference evidence="3" key="1">
    <citation type="submission" date="2025-08" db="UniProtKB">
        <authorList>
            <consortium name="RefSeq"/>
        </authorList>
    </citation>
    <scope>IDENTIFICATION</scope>
    <source>
        <tissue evidence="3">Skeletal muscle</tissue>
    </source>
</reference>
<sequence length="133" mass="14285">MEANAASDEGVHFQSYPFDFLEFLNHQRFEPMEAYNHEHTKAVAALPCPQPHYEYPQPPTAAPPALFDRVPATIGTPKLKAEGPSSPSSATSSGTVQVKKAEPGAPAPPPHPQQQQQPPYSTPAAVPTGGQYQ</sequence>
<name>A0A6I9X2C5_9SAUR</name>
<dbReference type="AlphaFoldDB" id="A0A6I9X2C5"/>
<feature type="compositionally biased region" description="Low complexity" evidence="1">
    <location>
        <begin position="113"/>
        <end position="125"/>
    </location>
</feature>
<organism evidence="2 3">
    <name type="scientific">Thamnophis sirtalis</name>
    <dbReference type="NCBI Taxonomy" id="35019"/>
    <lineage>
        <taxon>Eukaryota</taxon>
        <taxon>Metazoa</taxon>
        <taxon>Chordata</taxon>
        <taxon>Craniata</taxon>
        <taxon>Vertebrata</taxon>
        <taxon>Euteleostomi</taxon>
        <taxon>Lepidosauria</taxon>
        <taxon>Squamata</taxon>
        <taxon>Bifurcata</taxon>
        <taxon>Unidentata</taxon>
        <taxon>Episquamata</taxon>
        <taxon>Toxicofera</taxon>
        <taxon>Serpentes</taxon>
        <taxon>Colubroidea</taxon>
        <taxon>Colubridae</taxon>
        <taxon>Natricinae</taxon>
        <taxon>Thamnophis</taxon>
    </lineage>
</organism>
<evidence type="ECO:0000256" key="1">
    <source>
        <dbReference type="SAM" id="MobiDB-lite"/>
    </source>
</evidence>
<dbReference type="Proteomes" id="UP000504617">
    <property type="component" value="Unplaced"/>
</dbReference>
<dbReference type="RefSeq" id="XP_013909424.1">
    <property type="nucleotide sequence ID" value="XM_014053949.1"/>
</dbReference>
<gene>
    <name evidence="3" type="primary">LOC106539209</name>
</gene>
<evidence type="ECO:0000313" key="2">
    <source>
        <dbReference type="Proteomes" id="UP000504617"/>
    </source>
</evidence>
<feature type="compositionally biased region" description="Low complexity" evidence="1">
    <location>
        <begin position="82"/>
        <end position="95"/>
    </location>
</feature>
<dbReference type="GeneID" id="106539209"/>
<protein>
    <submittedName>
        <fullName evidence="3">Zinc finger protein 865-like</fullName>
    </submittedName>
</protein>
<dbReference type="KEGG" id="tsr:106539209"/>
<evidence type="ECO:0000313" key="3">
    <source>
        <dbReference type="RefSeq" id="XP_013909424.1"/>
    </source>
</evidence>